<dbReference type="GO" id="GO:0004492">
    <property type="term" value="F:methyl/ethyl malonyl-CoA decarboxylase activity"/>
    <property type="evidence" value="ECO:0007669"/>
    <property type="project" value="UniProtKB-EC"/>
</dbReference>
<evidence type="ECO:0000256" key="8">
    <source>
        <dbReference type="ARBA" id="ARBA00039903"/>
    </source>
</evidence>
<gene>
    <name evidence="14" type="ORF">NBR_LOCUS15646</name>
</gene>
<evidence type="ECO:0000256" key="3">
    <source>
        <dbReference type="ARBA" id="ARBA00022490"/>
    </source>
</evidence>
<dbReference type="GO" id="GO:0005829">
    <property type="term" value="C:cytosol"/>
    <property type="evidence" value="ECO:0007669"/>
    <property type="project" value="UniProtKB-SubCell"/>
</dbReference>
<comment type="catalytic activity">
    <reaction evidence="6">
        <text>(2R)-ethylmalonyl-CoA + H(+) = butanoyl-CoA + CO2</text>
        <dbReference type="Rhea" id="RHEA:59540"/>
        <dbReference type="ChEBI" id="CHEBI:15378"/>
        <dbReference type="ChEBI" id="CHEBI:16526"/>
        <dbReference type="ChEBI" id="CHEBI:57371"/>
        <dbReference type="ChEBI" id="CHEBI:85316"/>
        <dbReference type="EC" id="4.1.1.94"/>
    </reaction>
    <physiologicalReaction direction="left-to-right" evidence="6">
        <dbReference type="Rhea" id="RHEA:59541"/>
    </physiologicalReaction>
</comment>
<dbReference type="InterPro" id="IPR001753">
    <property type="entry name" value="Enoyl-CoA_hydra/iso"/>
</dbReference>
<evidence type="ECO:0000256" key="7">
    <source>
        <dbReference type="ARBA" id="ARBA00038883"/>
    </source>
</evidence>
<dbReference type="PROSITE" id="PS00166">
    <property type="entry name" value="ENOYL_COA_HYDRATASE"/>
    <property type="match status" value="1"/>
</dbReference>
<dbReference type="Proteomes" id="UP000271162">
    <property type="component" value="Unassembled WGS sequence"/>
</dbReference>
<evidence type="ECO:0000313" key="14">
    <source>
        <dbReference type="EMBL" id="VDL79240.1"/>
    </source>
</evidence>
<dbReference type="GO" id="GO:0006635">
    <property type="term" value="P:fatty acid beta-oxidation"/>
    <property type="evidence" value="ECO:0007669"/>
    <property type="project" value="TreeGrafter"/>
</dbReference>
<reference evidence="14 15" key="2">
    <citation type="submission" date="2018-11" db="EMBL/GenBank/DDBJ databases">
        <authorList>
            <consortium name="Pathogen Informatics"/>
        </authorList>
    </citation>
    <scope>NUCLEOTIDE SEQUENCE [LARGE SCALE GENOMIC DNA]</scope>
</reference>
<dbReference type="PANTHER" id="PTHR11941">
    <property type="entry name" value="ENOYL-COA HYDRATASE-RELATED"/>
    <property type="match status" value="1"/>
</dbReference>
<dbReference type="WBParaSite" id="NBR_0001564501-mRNA-1">
    <property type="protein sequence ID" value="NBR_0001564501-mRNA-1"/>
    <property type="gene ID" value="NBR_0001564501"/>
</dbReference>
<accession>A0A0N4YFU6</accession>
<proteinExistence type="inferred from homology"/>
<name>A0A0N4YFU6_NIPBR</name>
<keyword evidence="3" id="KW-0963">Cytoplasm</keyword>
<dbReference type="OMA" id="CEDSSIH"/>
<dbReference type="InterPro" id="IPR018376">
    <property type="entry name" value="Enoyl-CoA_hyd/isom_CS"/>
</dbReference>
<comment type="subcellular location">
    <subcellularLocation>
        <location evidence="1">Cytoplasm</location>
        <location evidence="1">Cytosol</location>
    </subcellularLocation>
</comment>
<keyword evidence="4" id="KW-0456">Lyase</keyword>
<comment type="function">
    <text evidence="12">Decarboxylates ethylmalonyl-CoA, a potentially toxic metabolite, to form butyryl-CoA, suggesting it might be involved in metabolite proofreading. Acts preferentially on (S)-ethylmalonyl-CoA but also has some activity on the (R)-isomer. Also has methylmalonyl-CoA decarboxylase activity at lower level.</text>
</comment>
<protein>
    <recommendedName>
        <fullName evidence="8">Ethylmalonyl-CoA decarboxylase</fullName>
        <ecNumber evidence="7">4.1.1.94</ecNumber>
    </recommendedName>
    <alternativeName>
        <fullName evidence="10">Enoyl-CoA hydratase domain-containing protein 1</fullName>
    </alternativeName>
    <alternativeName>
        <fullName evidence="9">Methylmalonyl-CoA decarboxylase</fullName>
    </alternativeName>
</protein>
<keyword evidence="15" id="KW-1185">Reference proteome</keyword>
<evidence type="ECO:0000256" key="13">
    <source>
        <dbReference type="RuleBase" id="RU003707"/>
    </source>
</evidence>
<evidence type="ECO:0000256" key="11">
    <source>
        <dbReference type="ARBA" id="ARBA00047446"/>
    </source>
</evidence>
<dbReference type="SUPFAM" id="SSF52096">
    <property type="entry name" value="ClpP/crotonase"/>
    <property type="match status" value="1"/>
</dbReference>
<evidence type="ECO:0000256" key="1">
    <source>
        <dbReference type="ARBA" id="ARBA00004514"/>
    </source>
</evidence>
<comment type="similarity">
    <text evidence="2 13">Belongs to the enoyl-CoA hydratase/isomerase family.</text>
</comment>
<evidence type="ECO:0000256" key="10">
    <source>
        <dbReference type="ARBA" id="ARBA00042182"/>
    </source>
</evidence>
<dbReference type="EC" id="4.1.1.94" evidence="7"/>
<reference evidence="16" key="1">
    <citation type="submission" date="2017-02" db="UniProtKB">
        <authorList>
            <consortium name="WormBaseParasite"/>
        </authorList>
    </citation>
    <scope>IDENTIFICATION</scope>
</reference>
<sequence>MIATYSRFIPLHSISARLLSTQELEKYSSCGVLVVEGVGRSFCSGADLGLIENVSVARLHGHSLGGGTEIASSCDIRAAHKDSQIGFLQARMGIVPSWGGGNYLASIVGRSTALRLMTTASILSAAEAKDVGFVDFVYESDEEFEAFIASMLKHGTDVCKAQKAFVDAVLTNNEDNKLAVIRSVWGGPAQRAALTKQINALKKKSS</sequence>
<evidence type="ECO:0000256" key="12">
    <source>
        <dbReference type="ARBA" id="ARBA00056546"/>
    </source>
</evidence>
<dbReference type="Gene3D" id="3.90.226.10">
    <property type="entry name" value="2-enoyl-CoA Hydratase, Chain A, domain 1"/>
    <property type="match status" value="1"/>
</dbReference>
<evidence type="ECO:0000256" key="4">
    <source>
        <dbReference type="ARBA" id="ARBA00023239"/>
    </source>
</evidence>
<dbReference type="Pfam" id="PF00378">
    <property type="entry name" value="ECH_1"/>
    <property type="match status" value="1"/>
</dbReference>
<evidence type="ECO:0000256" key="5">
    <source>
        <dbReference type="ARBA" id="ARBA00036343"/>
    </source>
</evidence>
<dbReference type="PANTHER" id="PTHR11941:SF27">
    <property type="entry name" value="ETHYLMALONYL-COA DECARBOXYLASE"/>
    <property type="match status" value="1"/>
</dbReference>
<comment type="catalytic activity">
    <reaction evidence="11">
        <text>(S)-methylmalonyl-CoA + H(+) = propanoyl-CoA + CO2</text>
        <dbReference type="Rhea" id="RHEA:61340"/>
        <dbReference type="ChEBI" id="CHEBI:15378"/>
        <dbReference type="ChEBI" id="CHEBI:16526"/>
        <dbReference type="ChEBI" id="CHEBI:57327"/>
        <dbReference type="ChEBI" id="CHEBI:57392"/>
        <dbReference type="EC" id="4.1.1.94"/>
    </reaction>
    <physiologicalReaction direction="left-to-right" evidence="11">
        <dbReference type="Rhea" id="RHEA:61341"/>
    </physiologicalReaction>
</comment>
<dbReference type="STRING" id="27835.A0A0N4YFU6"/>
<dbReference type="AlphaFoldDB" id="A0A0N4YFU6"/>
<evidence type="ECO:0000313" key="16">
    <source>
        <dbReference type="WBParaSite" id="NBR_0001564501-mRNA-1"/>
    </source>
</evidence>
<evidence type="ECO:0000256" key="9">
    <source>
        <dbReference type="ARBA" id="ARBA00042052"/>
    </source>
</evidence>
<evidence type="ECO:0000256" key="2">
    <source>
        <dbReference type="ARBA" id="ARBA00005254"/>
    </source>
</evidence>
<evidence type="ECO:0000313" key="15">
    <source>
        <dbReference type="Proteomes" id="UP000271162"/>
    </source>
</evidence>
<comment type="catalytic activity">
    <reaction evidence="5">
        <text>(2S)-ethylmalonyl-CoA + H(+) = butanoyl-CoA + CO2</text>
        <dbReference type="Rhea" id="RHEA:32131"/>
        <dbReference type="ChEBI" id="CHEBI:15378"/>
        <dbReference type="ChEBI" id="CHEBI:16526"/>
        <dbReference type="ChEBI" id="CHEBI:57371"/>
        <dbReference type="ChEBI" id="CHEBI:60909"/>
        <dbReference type="EC" id="4.1.1.94"/>
    </reaction>
    <physiologicalReaction direction="left-to-right" evidence="5">
        <dbReference type="Rhea" id="RHEA:32132"/>
    </physiologicalReaction>
</comment>
<dbReference type="InterPro" id="IPR029045">
    <property type="entry name" value="ClpP/crotonase-like_dom_sf"/>
</dbReference>
<dbReference type="CDD" id="cd06558">
    <property type="entry name" value="crotonase-like"/>
    <property type="match status" value="1"/>
</dbReference>
<organism evidence="16">
    <name type="scientific">Nippostrongylus brasiliensis</name>
    <name type="common">Rat hookworm</name>
    <dbReference type="NCBI Taxonomy" id="27835"/>
    <lineage>
        <taxon>Eukaryota</taxon>
        <taxon>Metazoa</taxon>
        <taxon>Ecdysozoa</taxon>
        <taxon>Nematoda</taxon>
        <taxon>Chromadorea</taxon>
        <taxon>Rhabditida</taxon>
        <taxon>Rhabditina</taxon>
        <taxon>Rhabditomorpha</taxon>
        <taxon>Strongyloidea</taxon>
        <taxon>Heligmosomidae</taxon>
        <taxon>Nippostrongylus</taxon>
    </lineage>
</organism>
<evidence type="ECO:0000256" key="6">
    <source>
        <dbReference type="ARBA" id="ARBA00036541"/>
    </source>
</evidence>
<dbReference type="EMBL" id="UYSL01021827">
    <property type="protein sequence ID" value="VDL79240.1"/>
    <property type="molecule type" value="Genomic_DNA"/>
</dbReference>